<feature type="chain" id="PRO_5042263568" description="C-type lectin domain-containing protein" evidence="2">
    <location>
        <begin position="23"/>
        <end position="242"/>
    </location>
</feature>
<evidence type="ECO:0000313" key="4">
    <source>
        <dbReference type="EMBL" id="KAK2140740.1"/>
    </source>
</evidence>
<reference evidence="4" key="1">
    <citation type="journal article" date="2023" name="Mol. Biol. Evol.">
        <title>Third-Generation Sequencing Reveals the Adaptive Role of the Epigenome in Three Deep-Sea Polychaetes.</title>
        <authorList>
            <person name="Perez M."/>
            <person name="Aroh O."/>
            <person name="Sun Y."/>
            <person name="Lan Y."/>
            <person name="Juniper S.K."/>
            <person name="Young C.R."/>
            <person name="Angers B."/>
            <person name="Qian P.Y."/>
        </authorList>
    </citation>
    <scope>NUCLEOTIDE SEQUENCE</scope>
    <source>
        <strain evidence="4">P08H-3</strain>
    </source>
</reference>
<dbReference type="Proteomes" id="UP001208570">
    <property type="component" value="Unassembled WGS sequence"/>
</dbReference>
<organism evidence="4 5">
    <name type="scientific">Paralvinella palmiformis</name>
    <dbReference type="NCBI Taxonomy" id="53620"/>
    <lineage>
        <taxon>Eukaryota</taxon>
        <taxon>Metazoa</taxon>
        <taxon>Spiralia</taxon>
        <taxon>Lophotrochozoa</taxon>
        <taxon>Annelida</taxon>
        <taxon>Polychaeta</taxon>
        <taxon>Sedentaria</taxon>
        <taxon>Canalipalpata</taxon>
        <taxon>Terebellida</taxon>
        <taxon>Terebelliformia</taxon>
        <taxon>Alvinellidae</taxon>
        <taxon>Paralvinella</taxon>
    </lineage>
</organism>
<evidence type="ECO:0000256" key="2">
    <source>
        <dbReference type="SAM" id="SignalP"/>
    </source>
</evidence>
<dbReference type="InterPro" id="IPR050111">
    <property type="entry name" value="C-type_lectin/snaclec_domain"/>
</dbReference>
<protein>
    <recommendedName>
        <fullName evidence="3">C-type lectin domain-containing protein</fullName>
    </recommendedName>
</protein>
<feature type="signal peptide" evidence="2">
    <location>
        <begin position="1"/>
        <end position="22"/>
    </location>
</feature>
<dbReference type="InterPro" id="IPR016187">
    <property type="entry name" value="CTDL_fold"/>
</dbReference>
<dbReference type="PROSITE" id="PS00615">
    <property type="entry name" value="C_TYPE_LECTIN_1"/>
    <property type="match status" value="1"/>
</dbReference>
<dbReference type="Pfam" id="PF00059">
    <property type="entry name" value="Lectin_C"/>
    <property type="match status" value="1"/>
</dbReference>
<feature type="domain" description="C-type lectin" evidence="3">
    <location>
        <begin position="133"/>
        <end position="231"/>
    </location>
</feature>
<dbReference type="CDD" id="cd00037">
    <property type="entry name" value="CLECT"/>
    <property type="match status" value="1"/>
</dbReference>
<comment type="caution">
    <text evidence="4">The sequence shown here is derived from an EMBL/GenBank/DDBJ whole genome shotgun (WGS) entry which is preliminary data.</text>
</comment>
<dbReference type="SMART" id="SM00034">
    <property type="entry name" value="CLECT"/>
    <property type="match status" value="1"/>
</dbReference>
<keyword evidence="5" id="KW-1185">Reference proteome</keyword>
<dbReference type="InterPro" id="IPR001304">
    <property type="entry name" value="C-type_lectin-like"/>
</dbReference>
<evidence type="ECO:0000313" key="5">
    <source>
        <dbReference type="Proteomes" id="UP001208570"/>
    </source>
</evidence>
<proteinExistence type="predicted"/>
<keyword evidence="2" id="KW-0732">Signal</keyword>
<dbReference type="AlphaFoldDB" id="A0AAD9MPM1"/>
<keyword evidence="1" id="KW-1015">Disulfide bond</keyword>
<dbReference type="EMBL" id="JAODUP010001262">
    <property type="protein sequence ID" value="KAK2140740.1"/>
    <property type="molecule type" value="Genomic_DNA"/>
</dbReference>
<gene>
    <name evidence="4" type="ORF">LSH36_1262g00003</name>
</gene>
<sequence length="242" mass="28157">MESIFNVISLLGILLYLTRVNGKCGSDLCKRKQYTSTNGYYHQGKVITVYEDVPLKMCIRRCRIYLECRSFNMKWINPSRTFGTCTLLQEVILMPRTKGAIYDENYTHYYWCPENTIYYLGTGVCVANKTGLTWYESDVFCKGLYPGAHLIDIKSEEEQLACLPLFDSFNQFWTSAKRPNGGNRDEFYWTNSGERVTYTNWEPKEPYPGTSSSNCVRLKKANSYRWSDHNCVDNHVTALCEW</sequence>
<dbReference type="PROSITE" id="PS50041">
    <property type="entry name" value="C_TYPE_LECTIN_2"/>
    <property type="match status" value="1"/>
</dbReference>
<dbReference type="Gene3D" id="3.10.100.10">
    <property type="entry name" value="Mannose-Binding Protein A, subunit A"/>
    <property type="match status" value="1"/>
</dbReference>
<evidence type="ECO:0000256" key="1">
    <source>
        <dbReference type="ARBA" id="ARBA00023157"/>
    </source>
</evidence>
<evidence type="ECO:0000259" key="3">
    <source>
        <dbReference type="PROSITE" id="PS50041"/>
    </source>
</evidence>
<accession>A0AAD9MPM1</accession>
<dbReference type="InterPro" id="IPR016186">
    <property type="entry name" value="C-type_lectin-like/link_sf"/>
</dbReference>
<dbReference type="InterPro" id="IPR018378">
    <property type="entry name" value="C-type_lectin_CS"/>
</dbReference>
<dbReference type="PANTHER" id="PTHR22803">
    <property type="entry name" value="MANNOSE, PHOSPHOLIPASE, LECTIN RECEPTOR RELATED"/>
    <property type="match status" value="1"/>
</dbReference>
<dbReference type="SUPFAM" id="SSF56436">
    <property type="entry name" value="C-type lectin-like"/>
    <property type="match status" value="1"/>
</dbReference>
<name>A0AAD9MPM1_9ANNE</name>